<gene>
    <name evidence="2" type="ORF">AMS68_005845</name>
</gene>
<protein>
    <submittedName>
        <fullName evidence="2">Uncharacterized protein</fullName>
    </submittedName>
</protein>
<reference evidence="2 3" key="1">
    <citation type="journal article" date="2016" name="Sci. Rep.">
        <title>Peltaster fructicola genome reveals evolution from an invasive phytopathogen to an ectophytic parasite.</title>
        <authorList>
            <person name="Xu C."/>
            <person name="Chen H."/>
            <person name="Gleason M.L."/>
            <person name="Xu J.R."/>
            <person name="Liu H."/>
            <person name="Zhang R."/>
            <person name="Sun G."/>
        </authorList>
    </citation>
    <scope>NUCLEOTIDE SEQUENCE [LARGE SCALE GENOMIC DNA]</scope>
    <source>
        <strain evidence="2 3">LNHT1506</strain>
    </source>
</reference>
<organism evidence="2 3">
    <name type="scientific">Peltaster fructicola</name>
    <dbReference type="NCBI Taxonomy" id="286661"/>
    <lineage>
        <taxon>Eukaryota</taxon>
        <taxon>Fungi</taxon>
        <taxon>Dikarya</taxon>
        <taxon>Ascomycota</taxon>
        <taxon>Pezizomycotina</taxon>
        <taxon>Dothideomycetes</taxon>
        <taxon>Dothideomycetes incertae sedis</taxon>
        <taxon>Peltaster</taxon>
    </lineage>
</organism>
<dbReference type="OrthoDB" id="2532734at2759"/>
<evidence type="ECO:0000313" key="2">
    <source>
        <dbReference type="EMBL" id="QIX00328.1"/>
    </source>
</evidence>
<dbReference type="Proteomes" id="UP000503462">
    <property type="component" value="Chromosome 4"/>
</dbReference>
<proteinExistence type="predicted"/>
<name>A0A6H0Y0F4_9PEZI</name>
<dbReference type="AlphaFoldDB" id="A0A6H0Y0F4"/>
<accession>A0A6H0Y0F4</accession>
<dbReference type="EMBL" id="CP051142">
    <property type="protein sequence ID" value="QIX00328.1"/>
    <property type="molecule type" value="Genomic_DNA"/>
</dbReference>
<evidence type="ECO:0000256" key="1">
    <source>
        <dbReference type="SAM" id="MobiDB-lite"/>
    </source>
</evidence>
<feature type="compositionally biased region" description="Basic and acidic residues" evidence="1">
    <location>
        <begin position="56"/>
        <end position="69"/>
    </location>
</feature>
<sequence>MPVLPQDTSAKDLSDAVQKPQDGNDGQSKRLATAQEHTAQPGIQLTGAENLGQPASKEELRKRAEELNK</sequence>
<evidence type="ECO:0000313" key="3">
    <source>
        <dbReference type="Proteomes" id="UP000503462"/>
    </source>
</evidence>
<keyword evidence="3" id="KW-1185">Reference proteome</keyword>
<feature type="region of interest" description="Disordered" evidence="1">
    <location>
        <begin position="1"/>
        <end position="69"/>
    </location>
</feature>